<evidence type="ECO:0000313" key="2">
    <source>
        <dbReference type="EMBL" id="MDQ9090161.1"/>
    </source>
</evidence>
<dbReference type="RefSeq" id="WP_309038154.1">
    <property type="nucleotide sequence ID" value="NZ_JAVIFY010000001.1"/>
</dbReference>
<reference evidence="2 3" key="1">
    <citation type="submission" date="2023-08" db="EMBL/GenBank/DDBJ databases">
        <title>Pseudoalteromonas haloplanktis LL1 genome.</title>
        <authorList>
            <person name="Wu S."/>
        </authorList>
    </citation>
    <scope>NUCLEOTIDE SEQUENCE [LARGE SCALE GENOMIC DNA]</scope>
    <source>
        <strain evidence="2 3">LL1</strain>
    </source>
</reference>
<organism evidence="2 3">
    <name type="scientific">Pseudoalteromonas haloplanktis</name>
    <name type="common">Alteromonas haloplanktis</name>
    <dbReference type="NCBI Taxonomy" id="228"/>
    <lineage>
        <taxon>Bacteria</taxon>
        <taxon>Pseudomonadati</taxon>
        <taxon>Pseudomonadota</taxon>
        <taxon>Gammaproteobacteria</taxon>
        <taxon>Alteromonadales</taxon>
        <taxon>Pseudoalteromonadaceae</taxon>
        <taxon>Pseudoalteromonas</taxon>
    </lineage>
</organism>
<gene>
    <name evidence="2" type="primary">moeB</name>
    <name evidence="2" type="ORF">RC083_01000</name>
</gene>
<keyword evidence="2" id="KW-0548">Nucleotidyltransferase</keyword>
<feature type="domain" description="THIF-type NAD/FAD binding fold" evidence="1">
    <location>
        <begin position="19"/>
        <end position="253"/>
    </location>
</feature>
<dbReference type="InterPro" id="IPR000594">
    <property type="entry name" value="ThiF_NAD_FAD-bd"/>
</dbReference>
<evidence type="ECO:0000259" key="1">
    <source>
        <dbReference type="Pfam" id="PF00899"/>
    </source>
</evidence>
<dbReference type="Gene3D" id="3.40.50.720">
    <property type="entry name" value="NAD(P)-binding Rossmann-like Domain"/>
    <property type="match status" value="1"/>
</dbReference>
<keyword evidence="2" id="KW-0808">Transferase</keyword>
<accession>A0ABU1B776</accession>
<dbReference type="NCBIfam" id="NF004281">
    <property type="entry name" value="PRK05690.1"/>
    <property type="match status" value="1"/>
</dbReference>
<name>A0ABU1B776_PSEHA</name>
<dbReference type="GO" id="GO:0016779">
    <property type="term" value="F:nucleotidyltransferase activity"/>
    <property type="evidence" value="ECO:0007669"/>
    <property type="project" value="UniProtKB-KW"/>
</dbReference>
<evidence type="ECO:0000313" key="3">
    <source>
        <dbReference type="Proteomes" id="UP001226574"/>
    </source>
</evidence>
<dbReference type="Proteomes" id="UP001226574">
    <property type="component" value="Unassembled WGS sequence"/>
</dbReference>
<dbReference type="InterPro" id="IPR035985">
    <property type="entry name" value="Ubiquitin-activating_enz"/>
</dbReference>
<dbReference type="PANTHER" id="PTHR10953:SF194">
    <property type="entry name" value="MOLYBDOPTERIN-SYNTHASE ADENYLYLTRANSFERASE"/>
    <property type="match status" value="1"/>
</dbReference>
<comment type="caution">
    <text evidence="2">The sequence shown here is derived from an EMBL/GenBank/DDBJ whole genome shotgun (WGS) entry which is preliminary data.</text>
</comment>
<dbReference type="EMBL" id="JAVIFY010000001">
    <property type="protein sequence ID" value="MDQ9090161.1"/>
    <property type="molecule type" value="Genomic_DNA"/>
</dbReference>
<dbReference type="SUPFAM" id="SSF69572">
    <property type="entry name" value="Activating enzymes of the ubiquitin-like proteins"/>
    <property type="match status" value="1"/>
</dbReference>
<sequence>MNNTPTPAKLLDDAQTLRYCRHILLPQVDFEGQEALLNSKVLIIGLGGLGSSCVPYLASSGVGQLTLVDFDTIEVTNLQRQIIYQESQLQQNKALAAKAFINNLNSDCYVEAITHELADNERENMIKSHDLVIDCTDNLAIRQQLNQHCFDHKTPLVSGAAIRFEGQVTSFNYAPNTPCYHCYTRGFSEQQLSCVEAGIFAPLVGIVGSFQALEALKILTGIGEPLFGSLLLIDGLTSEQRRFNYHHDKNCPVCGLCEHST</sequence>
<keyword evidence="3" id="KW-1185">Reference proteome</keyword>
<protein>
    <submittedName>
        <fullName evidence="2">Molybdopterin-synthase adenylyltransferase MoeB</fullName>
    </submittedName>
</protein>
<dbReference type="PANTHER" id="PTHR10953">
    <property type="entry name" value="UBIQUITIN-ACTIVATING ENZYME E1"/>
    <property type="match status" value="1"/>
</dbReference>
<proteinExistence type="predicted"/>
<dbReference type="CDD" id="cd00757">
    <property type="entry name" value="ThiF_MoeB_HesA_family"/>
    <property type="match status" value="1"/>
</dbReference>
<dbReference type="InterPro" id="IPR045886">
    <property type="entry name" value="ThiF/MoeB/HesA"/>
</dbReference>
<dbReference type="Pfam" id="PF00899">
    <property type="entry name" value="ThiF"/>
    <property type="match status" value="1"/>
</dbReference>